<proteinExistence type="inferred from homology"/>
<dbReference type="InterPro" id="IPR019953">
    <property type="entry name" value="OHR"/>
</dbReference>
<protein>
    <recommendedName>
        <fullName evidence="5">OsmC family peroxiredoxin</fullName>
    </recommendedName>
</protein>
<evidence type="ECO:0000313" key="3">
    <source>
        <dbReference type="EMBL" id="RKM93330.1"/>
    </source>
</evidence>
<keyword evidence="4" id="KW-1185">Reference proteome</keyword>
<evidence type="ECO:0008006" key="5">
    <source>
        <dbReference type="Google" id="ProtNLM"/>
    </source>
</evidence>
<comment type="caution">
    <text evidence="3">The sequence shown here is derived from an EMBL/GenBank/DDBJ whole genome shotgun (WGS) entry which is preliminary data.</text>
</comment>
<dbReference type="InterPro" id="IPR036102">
    <property type="entry name" value="OsmC/Ohrsf"/>
</dbReference>
<dbReference type="Pfam" id="PF02566">
    <property type="entry name" value="OsmC"/>
    <property type="match status" value="1"/>
</dbReference>
<dbReference type="SUPFAM" id="SSF82784">
    <property type="entry name" value="OsmC-like"/>
    <property type="match status" value="1"/>
</dbReference>
<dbReference type="PANTHER" id="PTHR33797:SF2">
    <property type="entry name" value="ORGANIC HYDROPEROXIDE RESISTANCE PROTEIN-LIKE"/>
    <property type="match status" value="1"/>
</dbReference>
<organism evidence="3 4">
    <name type="scientific">Streptomyces xinghaiensis</name>
    <dbReference type="NCBI Taxonomy" id="1038928"/>
    <lineage>
        <taxon>Bacteria</taxon>
        <taxon>Bacillati</taxon>
        <taxon>Actinomycetota</taxon>
        <taxon>Actinomycetes</taxon>
        <taxon>Kitasatosporales</taxon>
        <taxon>Streptomycetaceae</taxon>
        <taxon>Streptomyces</taxon>
    </lineage>
</organism>
<reference evidence="3 4" key="1">
    <citation type="journal article" date="2014" name="Genome Announc.">
        <title>Draft Genome Sequence of Streptomyces fradiae ATCC 19609, a Strain Highly Sensitive to Antibiotics.</title>
        <authorList>
            <person name="Bekker O.B."/>
            <person name="Klimina K.M."/>
            <person name="Vatlin A.A."/>
            <person name="Zakharevich N.V."/>
            <person name="Kasianov A.S."/>
            <person name="Danilenko V.N."/>
        </authorList>
    </citation>
    <scope>NUCLEOTIDE SEQUENCE [LARGE SCALE GENOMIC DNA]</scope>
    <source>
        <strain evidence="3 4">ATCC 19609</strain>
    </source>
</reference>
<dbReference type="PANTHER" id="PTHR33797">
    <property type="entry name" value="ORGANIC HYDROPEROXIDE RESISTANCE PROTEIN-LIKE"/>
    <property type="match status" value="1"/>
</dbReference>
<accession>A0A3M8EZ25</accession>
<dbReference type="Gene3D" id="3.30.300.20">
    <property type="match status" value="1"/>
</dbReference>
<sequence length="307" mass="32151">MRSGRPRSTASRAAQSAAVRLCGDPSTPATTECSNVSLLRGRAGTGRTGWPRVRSGARAVPPRHDRRGRRGTAPCRRRWLPVSTVCPARRGGNPAYGRMPVAHPPRSRCHRRHRRRVRNAVYGRARGRTLRGPGRAGPLSSLVSGVATAAVAGGAGPAETGGRHPAEGAEMTTQQRALYTTAVESRPGVTEVRVSGDGGRTLPVVNPTSPGGLDERSGWSPEQLYAAAVATCMHQAIELAAGVRGSDAAGSSVTAEVSLEHDGALRYSLAADVTIELPGLEGDARSNLIDEAIRFCPLAANVRVSGD</sequence>
<evidence type="ECO:0000313" key="4">
    <source>
        <dbReference type="Proteomes" id="UP000028058"/>
    </source>
</evidence>
<dbReference type="EMBL" id="JNAD02000011">
    <property type="protein sequence ID" value="RKM93330.1"/>
    <property type="molecule type" value="Genomic_DNA"/>
</dbReference>
<comment type="similarity">
    <text evidence="1">Belongs to the OsmC/Ohr family.</text>
</comment>
<dbReference type="InterPro" id="IPR003718">
    <property type="entry name" value="OsmC/Ohr_fam"/>
</dbReference>
<feature type="region of interest" description="Disordered" evidence="2">
    <location>
        <begin position="44"/>
        <end position="71"/>
    </location>
</feature>
<dbReference type="AlphaFoldDB" id="A0A3M8EZ25"/>
<dbReference type="GO" id="GO:0006979">
    <property type="term" value="P:response to oxidative stress"/>
    <property type="evidence" value="ECO:0007669"/>
    <property type="project" value="InterPro"/>
</dbReference>
<feature type="region of interest" description="Disordered" evidence="2">
    <location>
        <begin position="193"/>
        <end position="217"/>
    </location>
</feature>
<evidence type="ECO:0000256" key="2">
    <source>
        <dbReference type="SAM" id="MobiDB-lite"/>
    </source>
</evidence>
<name>A0A3M8EZ25_9ACTN</name>
<dbReference type="Proteomes" id="UP000028058">
    <property type="component" value="Unassembled WGS sequence"/>
</dbReference>
<evidence type="ECO:0000256" key="1">
    <source>
        <dbReference type="ARBA" id="ARBA00007378"/>
    </source>
</evidence>
<dbReference type="InterPro" id="IPR015946">
    <property type="entry name" value="KH_dom-like_a/b"/>
</dbReference>
<gene>
    <name evidence="3" type="ORF">SFRA_021640</name>
</gene>